<dbReference type="InterPro" id="IPR038050">
    <property type="entry name" value="Neuro_actylchol_rec"/>
</dbReference>
<name>K1QT83_MAGGI</name>
<feature type="region of interest" description="Disordered" evidence="4">
    <location>
        <begin position="383"/>
        <end position="405"/>
    </location>
</feature>
<feature type="transmembrane region" description="Helical" evidence="5">
    <location>
        <begin position="745"/>
        <end position="763"/>
    </location>
</feature>
<dbReference type="HOGENOM" id="CLU_322174_0_0_1"/>
<evidence type="ECO:0000256" key="4">
    <source>
        <dbReference type="SAM" id="MobiDB-lite"/>
    </source>
</evidence>
<proteinExistence type="predicted"/>
<feature type="transmembrane region" description="Helical" evidence="5">
    <location>
        <begin position="775"/>
        <end position="798"/>
    </location>
</feature>
<accession>K1QT83</accession>
<gene>
    <name evidence="7" type="ORF">CGI_10022176</name>
</gene>
<sequence length="899" mass="102561">MAAKTNAVGLRKITKPVISTDVMGNRNVEVRAVGAWVQPACSIPSEGVVAAEQEEARIRQAQAEKEAKLKKFREDVKNRVRLMEKARKQKELEKSYNAMAAKTNAAGLRKITKPVISTDVMGNRNVEVRAVGAWVQPACSIPSEGVVAAEQEEARIRQAQAEKEAKLKKFREDVKNRVRLMEKARKQKELEKSYNAVNGNLRNSDSIQEQAFIDHTEEVHKVTRQARNKLVSKQILTDDLISDGLPGGVWKVSVSRDLPVRSSAEKKVQDEDEDFEDESQDKENESLDPVDKVVQFNLQPTYHEIKPGKPRCKSAHASLGSQGHRKKPVPDIYAGVHKEEQKKQQKIQQATYRRLFMDIEREQVKENIRRKEHSKRIQKLKIEKEEQRRNEEEMSLRSVEPRDPLTGETSFEALQREIEEHRHVVQVLRENEERIRKVKEMERFVEALKQQLKEKMDKRGVELPPLCCCGMTLWDTNPDTCANNCVFYRNPKEAIHTMHINGKAAALFTIFFVVVNPLKEDIFESEHRLQNALMTNYSSTVRPATELDKPVHVQLMLDLMRIDELVDMERPAFGVEYISLRGCKIHSFKGEQAPGLSLTSEALPFISYDGTVVYVPYKTVPTYCAMDLTLFPFDTQKCIIKFTPWTHNALEIDLGLFGHYLNTTDQMKIPRESLSDLQWELLEGTATLSSKKFDCCPEKYSFFEVSLQMSRNTNFYRYVVTWPSVVACFLVPFLFAIPSHSSQKIIYGLALMIFESIIILTFAETNSFDHKTVPNIAIFHLITLILTSTSLLLSIFIVSISCGDTRKHVPAWLQRLALTDSCLRTVLCLGQYRDSKGYSSGRGGGFLLEETHETHHHEPELRTISENEVTRDVSESLRAIAEKMSSDESRIKVDLIPGA</sequence>
<dbReference type="GO" id="GO:0016020">
    <property type="term" value="C:membrane"/>
    <property type="evidence" value="ECO:0007669"/>
    <property type="project" value="UniProtKB-SubCell"/>
</dbReference>
<dbReference type="InterPro" id="IPR018000">
    <property type="entry name" value="Neurotransmitter_ion_chnl_CS"/>
</dbReference>
<organism evidence="7">
    <name type="scientific">Magallana gigas</name>
    <name type="common">Pacific oyster</name>
    <name type="synonym">Crassostrea gigas</name>
    <dbReference type="NCBI Taxonomy" id="29159"/>
    <lineage>
        <taxon>Eukaryota</taxon>
        <taxon>Metazoa</taxon>
        <taxon>Spiralia</taxon>
        <taxon>Lophotrochozoa</taxon>
        <taxon>Mollusca</taxon>
        <taxon>Bivalvia</taxon>
        <taxon>Autobranchia</taxon>
        <taxon>Pteriomorphia</taxon>
        <taxon>Ostreida</taxon>
        <taxon>Ostreoidea</taxon>
        <taxon>Ostreidae</taxon>
        <taxon>Magallana</taxon>
    </lineage>
</organism>
<dbReference type="SUPFAM" id="SSF90112">
    <property type="entry name" value="Neurotransmitter-gated ion-channel transmembrane pore"/>
    <property type="match status" value="1"/>
</dbReference>
<protein>
    <submittedName>
        <fullName evidence="7">Neuronal acetylcholine receptor subunit alpha-10</fullName>
    </submittedName>
</protein>
<dbReference type="Pfam" id="PF02931">
    <property type="entry name" value="Neur_chan_LBD"/>
    <property type="match status" value="1"/>
</dbReference>
<feature type="coiled-coil region" evidence="3">
    <location>
        <begin position="149"/>
        <end position="191"/>
    </location>
</feature>
<evidence type="ECO:0000313" key="7">
    <source>
        <dbReference type="EMBL" id="EKC32145.1"/>
    </source>
</evidence>
<dbReference type="SUPFAM" id="SSF63712">
    <property type="entry name" value="Nicotinic receptor ligand binding domain-like"/>
    <property type="match status" value="1"/>
</dbReference>
<feature type="region of interest" description="Disordered" evidence="4">
    <location>
        <begin position="260"/>
        <end position="287"/>
    </location>
</feature>
<dbReference type="GO" id="GO:0005813">
    <property type="term" value="C:centrosome"/>
    <property type="evidence" value="ECO:0007669"/>
    <property type="project" value="TreeGrafter"/>
</dbReference>
<keyword evidence="7" id="KW-0675">Receptor</keyword>
<feature type="compositionally biased region" description="Acidic residues" evidence="4">
    <location>
        <begin position="270"/>
        <end position="280"/>
    </location>
</feature>
<feature type="transmembrane region" description="Helical" evidence="5">
    <location>
        <begin position="715"/>
        <end position="738"/>
    </location>
</feature>
<dbReference type="EMBL" id="JH815938">
    <property type="protein sequence ID" value="EKC32145.1"/>
    <property type="molecule type" value="Genomic_DNA"/>
</dbReference>
<reference evidence="7" key="1">
    <citation type="journal article" date="2012" name="Nature">
        <title>The oyster genome reveals stress adaptation and complexity of shell formation.</title>
        <authorList>
            <person name="Zhang G."/>
            <person name="Fang X."/>
            <person name="Guo X."/>
            <person name="Li L."/>
            <person name="Luo R."/>
            <person name="Xu F."/>
            <person name="Yang P."/>
            <person name="Zhang L."/>
            <person name="Wang X."/>
            <person name="Qi H."/>
            <person name="Xiong Z."/>
            <person name="Que H."/>
            <person name="Xie Y."/>
            <person name="Holland P.W."/>
            <person name="Paps J."/>
            <person name="Zhu Y."/>
            <person name="Wu F."/>
            <person name="Chen Y."/>
            <person name="Wang J."/>
            <person name="Peng C."/>
            <person name="Meng J."/>
            <person name="Yang L."/>
            <person name="Liu J."/>
            <person name="Wen B."/>
            <person name="Zhang N."/>
            <person name="Huang Z."/>
            <person name="Zhu Q."/>
            <person name="Feng Y."/>
            <person name="Mount A."/>
            <person name="Hedgecock D."/>
            <person name="Xu Z."/>
            <person name="Liu Y."/>
            <person name="Domazet-Loso T."/>
            <person name="Du Y."/>
            <person name="Sun X."/>
            <person name="Zhang S."/>
            <person name="Liu B."/>
            <person name="Cheng P."/>
            <person name="Jiang X."/>
            <person name="Li J."/>
            <person name="Fan D."/>
            <person name="Wang W."/>
            <person name="Fu W."/>
            <person name="Wang T."/>
            <person name="Wang B."/>
            <person name="Zhang J."/>
            <person name="Peng Z."/>
            <person name="Li Y."/>
            <person name="Li N."/>
            <person name="Wang J."/>
            <person name="Chen M."/>
            <person name="He Y."/>
            <person name="Tan F."/>
            <person name="Song X."/>
            <person name="Zheng Q."/>
            <person name="Huang R."/>
            <person name="Yang H."/>
            <person name="Du X."/>
            <person name="Chen L."/>
            <person name="Yang M."/>
            <person name="Gaffney P.M."/>
            <person name="Wang S."/>
            <person name="Luo L."/>
            <person name="She Z."/>
            <person name="Ming Y."/>
            <person name="Huang W."/>
            <person name="Zhang S."/>
            <person name="Huang B."/>
            <person name="Zhang Y."/>
            <person name="Qu T."/>
            <person name="Ni P."/>
            <person name="Miao G."/>
            <person name="Wang J."/>
            <person name="Wang Q."/>
            <person name="Steinberg C.E."/>
            <person name="Wang H."/>
            <person name="Li N."/>
            <person name="Qian L."/>
            <person name="Zhang G."/>
            <person name="Li Y."/>
            <person name="Yang H."/>
            <person name="Liu X."/>
            <person name="Wang J."/>
            <person name="Yin Y."/>
            <person name="Wang J."/>
        </authorList>
    </citation>
    <scope>NUCLEOTIDE SEQUENCE [LARGE SCALE GENOMIC DNA]</scope>
    <source>
        <strain evidence="7">05x7-T-G4-1.051#20</strain>
    </source>
</reference>
<keyword evidence="5" id="KW-1133">Transmembrane helix</keyword>
<keyword evidence="2 5" id="KW-0472">Membrane</keyword>
<dbReference type="InterPro" id="IPR036719">
    <property type="entry name" value="Neuro-gated_channel_TM_sf"/>
</dbReference>
<dbReference type="Gene3D" id="1.20.58.390">
    <property type="entry name" value="Neurotransmitter-gated ion-channel transmembrane domain"/>
    <property type="match status" value="1"/>
</dbReference>
<dbReference type="PANTHER" id="PTHR14817">
    <property type="entry name" value="COILED-COIL DOMAIN-CONTAINING PROTEIN 15"/>
    <property type="match status" value="1"/>
</dbReference>
<evidence type="ECO:0000256" key="5">
    <source>
        <dbReference type="SAM" id="Phobius"/>
    </source>
</evidence>
<evidence type="ECO:0000259" key="6">
    <source>
        <dbReference type="Pfam" id="PF02931"/>
    </source>
</evidence>
<evidence type="ECO:0000256" key="1">
    <source>
        <dbReference type="ARBA" id="ARBA00004141"/>
    </source>
</evidence>
<dbReference type="AlphaFoldDB" id="K1QT83"/>
<feature type="domain" description="Neurotransmitter-gated ion-channel ligand-binding" evidence="6">
    <location>
        <begin position="604"/>
        <end position="713"/>
    </location>
</feature>
<dbReference type="GO" id="GO:0005230">
    <property type="term" value="F:extracellular ligand-gated monoatomic ion channel activity"/>
    <property type="evidence" value="ECO:0007669"/>
    <property type="project" value="InterPro"/>
</dbReference>
<feature type="coiled-coil region" evidence="3">
    <location>
        <begin position="51"/>
        <end position="93"/>
    </location>
</feature>
<dbReference type="InterPro" id="IPR037693">
    <property type="entry name" value="CCDC15"/>
</dbReference>
<dbReference type="PROSITE" id="PS00236">
    <property type="entry name" value="NEUROTR_ION_CHANNEL"/>
    <property type="match status" value="1"/>
</dbReference>
<keyword evidence="3" id="KW-0175">Coiled coil</keyword>
<dbReference type="Gene3D" id="2.70.170.10">
    <property type="entry name" value="Neurotransmitter-gated ion-channel ligand-binding domain"/>
    <property type="match status" value="1"/>
</dbReference>
<dbReference type="InParanoid" id="K1QT83"/>
<feature type="region of interest" description="Disordered" evidence="4">
    <location>
        <begin position="303"/>
        <end position="328"/>
    </location>
</feature>
<dbReference type="InterPro" id="IPR036734">
    <property type="entry name" value="Neur_chan_lig-bd_sf"/>
</dbReference>
<dbReference type="PANTHER" id="PTHR14817:SF2">
    <property type="entry name" value="COILED-COIL DOMAIN-CONTAINING PROTEIN 15"/>
    <property type="match status" value="1"/>
</dbReference>
<keyword evidence="5" id="KW-0812">Transmembrane</keyword>
<evidence type="ECO:0000256" key="2">
    <source>
        <dbReference type="ARBA" id="ARBA00023136"/>
    </source>
</evidence>
<comment type="subcellular location">
    <subcellularLocation>
        <location evidence="1">Membrane</location>
        <topology evidence="1">Multi-pass membrane protein</topology>
    </subcellularLocation>
</comment>
<dbReference type="InterPro" id="IPR006202">
    <property type="entry name" value="Neur_chan_lig-bd"/>
</dbReference>
<evidence type="ECO:0000256" key="3">
    <source>
        <dbReference type="SAM" id="Coils"/>
    </source>
</evidence>